<evidence type="ECO:0000259" key="6">
    <source>
        <dbReference type="PROSITE" id="PS50262"/>
    </source>
</evidence>
<dbReference type="CDD" id="cd00637">
    <property type="entry name" value="7tm_classA_rhodopsin-like"/>
    <property type="match status" value="1"/>
</dbReference>
<organism evidence="7 8">
    <name type="scientific">Ramazzottius varieornatus</name>
    <name type="common">Water bear</name>
    <name type="synonym">Tardigrade</name>
    <dbReference type="NCBI Taxonomy" id="947166"/>
    <lineage>
        <taxon>Eukaryota</taxon>
        <taxon>Metazoa</taxon>
        <taxon>Ecdysozoa</taxon>
        <taxon>Tardigrada</taxon>
        <taxon>Eutardigrada</taxon>
        <taxon>Parachela</taxon>
        <taxon>Hypsibioidea</taxon>
        <taxon>Ramazzottiidae</taxon>
        <taxon>Ramazzottius</taxon>
    </lineage>
</organism>
<evidence type="ECO:0000256" key="5">
    <source>
        <dbReference type="SAM" id="Phobius"/>
    </source>
</evidence>
<keyword evidence="2 5" id="KW-0812">Transmembrane</keyword>
<gene>
    <name evidence="7" type="primary">RvY_15047-1</name>
    <name evidence="7" type="synonym">RvY_15047.1</name>
    <name evidence="7" type="ORF">RvY_15047</name>
</gene>
<feature type="domain" description="G-protein coupled receptors family 1 profile" evidence="6">
    <location>
        <begin position="59"/>
        <end position="135"/>
    </location>
</feature>
<keyword evidence="3 5" id="KW-1133">Transmembrane helix</keyword>
<evidence type="ECO:0000256" key="2">
    <source>
        <dbReference type="ARBA" id="ARBA00022692"/>
    </source>
</evidence>
<dbReference type="Gene3D" id="1.20.1070.10">
    <property type="entry name" value="Rhodopsin 7-helix transmembrane proteins"/>
    <property type="match status" value="1"/>
</dbReference>
<sequence>MVPVRCFDARSIPDDRYGDYFSPTTNLTSANQTAAINDFDRCTFLPVYETAATPLGTILNAFVLVILVKKQRSKPSFNIYLIHLSISNLAFSTIIQPFEILNAVKSMRHWGTMLASGTGTPRCCSTDASSTLTLC</sequence>
<evidence type="ECO:0000313" key="7">
    <source>
        <dbReference type="EMBL" id="GAV04827.1"/>
    </source>
</evidence>
<protein>
    <recommendedName>
        <fullName evidence="6">G-protein coupled receptors family 1 profile domain-containing protein</fullName>
    </recommendedName>
</protein>
<dbReference type="SUPFAM" id="SSF81321">
    <property type="entry name" value="Family A G protein-coupled receptor-like"/>
    <property type="match status" value="1"/>
</dbReference>
<feature type="transmembrane region" description="Helical" evidence="5">
    <location>
        <begin position="51"/>
        <end position="68"/>
    </location>
</feature>
<comment type="subcellular location">
    <subcellularLocation>
        <location evidence="1">Membrane</location>
    </subcellularLocation>
</comment>
<dbReference type="PROSITE" id="PS50262">
    <property type="entry name" value="G_PROTEIN_RECEP_F1_2"/>
    <property type="match status" value="1"/>
</dbReference>
<dbReference type="AlphaFoldDB" id="A0A1D1VTG7"/>
<keyword evidence="4 5" id="KW-0472">Membrane</keyword>
<evidence type="ECO:0000256" key="1">
    <source>
        <dbReference type="ARBA" id="ARBA00004370"/>
    </source>
</evidence>
<dbReference type="Proteomes" id="UP000186922">
    <property type="component" value="Unassembled WGS sequence"/>
</dbReference>
<keyword evidence="8" id="KW-1185">Reference proteome</keyword>
<comment type="caution">
    <text evidence="7">The sequence shown here is derived from an EMBL/GenBank/DDBJ whole genome shotgun (WGS) entry which is preliminary data.</text>
</comment>
<evidence type="ECO:0000256" key="4">
    <source>
        <dbReference type="ARBA" id="ARBA00023136"/>
    </source>
</evidence>
<reference evidence="7 8" key="1">
    <citation type="journal article" date="2016" name="Nat. Commun.">
        <title>Extremotolerant tardigrade genome and improved radiotolerance of human cultured cells by tardigrade-unique protein.</title>
        <authorList>
            <person name="Hashimoto T."/>
            <person name="Horikawa D.D."/>
            <person name="Saito Y."/>
            <person name="Kuwahara H."/>
            <person name="Kozuka-Hata H."/>
            <person name="Shin-I T."/>
            <person name="Minakuchi Y."/>
            <person name="Ohishi K."/>
            <person name="Motoyama A."/>
            <person name="Aizu T."/>
            <person name="Enomoto A."/>
            <person name="Kondo K."/>
            <person name="Tanaka S."/>
            <person name="Hara Y."/>
            <person name="Koshikawa S."/>
            <person name="Sagara H."/>
            <person name="Miura T."/>
            <person name="Yokobori S."/>
            <person name="Miyagawa K."/>
            <person name="Suzuki Y."/>
            <person name="Kubo T."/>
            <person name="Oyama M."/>
            <person name="Kohara Y."/>
            <person name="Fujiyama A."/>
            <person name="Arakawa K."/>
            <person name="Katayama T."/>
            <person name="Toyoda A."/>
            <person name="Kunieda T."/>
        </authorList>
    </citation>
    <scope>NUCLEOTIDE SEQUENCE [LARGE SCALE GENOMIC DNA]</scope>
    <source>
        <strain evidence="7 8">YOKOZUNA-1</strain>
    </source>
</reference>
<feature type="transmembrane region" description="Helical" evidence="5">
    <location>
        <begin position="80"/>
        <end position="98"/>
    </location>
</feature>
<dbReference type="InterPro" id="IPR017452">
    <property type="entry name" value="GPCR_Rhodpsn_7TM"/>
</dbReference>
<proteinExistence type="predicted"/>
<accession>A0A1D1VTG7</accession>
<dbReference type="EMBL" id="BDGG01000011">
    <property type="protein sequence ID" value="GAV04827.1"/>
    <property type="molecule type" value="Genomic_DNA"/>
</dbReference>
<dbReference type="GO" id="GO:0016020">
    <property type="term" value="C:membrane"/>
    <property type="evidence" value="ECO:0007669"/>
    <property type="project" value="UniProtKB-SubCell"/>
</dbReference>
<evidence type="ECO:0000313" key="8">
    <source>
        <dbReference type="Proteomes" id="UP000186922"/>
    </source>
</evidence>
<name>A0A1D1VTG7_RAMVA</name>
<evidence type="ECO:0000256" key="3">
    <source>
        <dbReference type="ARBA" id="ARBA00022989"/>
    </source>
</evidence>